<dbReference type="GO" id="GO:0016020">
    <property type="term" value="C:membrane"/>
    <property type="evidence" value="ECO:0007669"/>
    <property type="project" value="UniProtKB-SubCell"/>
</dbReference>
<evidence type="ECO:0000256" key="1">
    <source>
        <dbReference type="ARBA" id="ARBA00004141"/>
    </source>
</evidence>
<dbReference type="GO" id="GO:0005315">
    <property type="term" value="F:phosphate transmembrane transporter activity"/>
    <property type="evidence" value="ECO:0007669"/>
    <property type="project" value="InterPro"/>
</dbReference>
<keyword evidence="2" id="KW-0813">Transport</keyword>
<organism evidence="7">
    <name type="scientific">marine sediment metagenome</name>
    <dbReference type="NCBI Taxonomy" id="412755"/>
    <lineage>
        <taxon>unclassified sequences</taxon>
        <taxon>metagenomes</taxon>
        <taxon>ecological metagenomes</taxon>
    </lineage>
</organism>
<dbReference type="InterPro" id="IPR001204">
    <property type="entry name" value="Phos_transporter"/>
</dbReference>
<evidence type="ECO:0000313" key="7">
    <source>
        <dbReference type="EMBL" id="GAH65012.1"/>
    </source>
</evidence>
<sequence>LGAPVSTTQVISSSIMGVGSSQNIHAIRWGVARNIGLAWIFTLPCSAIMAGLSYLGLRMVFGN</sequence>
<keyword evidence="3 6" id="KW-0812">Transmembrane</keyword>
<evidence type="ECO:0008006" key="8">
    <source>
        <dbReference type="Google" id="ProtNLM"/>
    </source>
</evidence>
<evidence type="ECO:0000256" key="6">
    <source>
        <dbReference type="SAM" id="Phobius"/>
    </source>
</evidence>
<comment type="subcellular location">
    <subcellularLocation>
        <location evidence="1">Membrane</location>
        <topology evidence="1">Multi-pass membrane protein</topology>
    </subcellularLocation>
</comment>
<dbReference type="PANTHER" id="PTHR11101">
    <property type="entry name" value="PHOSPHATE TRANSPORTER"/>
    <property type="match status" value="1"/>
</dbReference>
<evidence type="ECO:0000256" key="4">
    <source>
        <dbReference type="ARBA" id="ARBA00022989"/>
    </source>
</evidence>
<keyword evidence="5 6" id="KW-0472">Membrane</keyword>
<dbReference type="EMBL" id="BARU01031909">
    <property type="protein sequence ID" value="GAH65012.1"/>
    <property type="molecule type" value="Genomic_DNA"/>
</dbReference>
<dbReference type="AlphaFoldDB" id="X1H6L0"/>
<keyword evidence="4 6" id="KW-1133">Transmembrane helix</keyword>
<reference evidence="7" key="1">
    <citation type="journal article" date="2014" name="Front. Microbiol.">
        <title>High frequency of phylogenetically diverse reductive dehalogenase-homologous genes in deep subseafloor sedimentary metagenomes.</title>
        <authorList>
            <person name="Kawai M."/>
            <person name="Futagami T."/>
            <person name="Toyoda A."/>
            <person name="Takaki Y."/>
            <person name="Nishi S."/>
            <person name="Hori S."/>
            <person name="Arai W."/>
            <person name="Tsubouchi T."/>
            <person name="Morono Y."/>
            <person name="Uchiyama I."/>
            <person name="Ito T."/>
            <person name="Fujiyama A."/>
            <person name="Inagaki F."/>
            <person name="Takami H."/>
        </authorList>
    </citation>
    <scope>NUCLEOTIDE SEQUENCE</scope>
    <source>
        <strain evidence="7">Expedition CK06-06</strain>
    </source>
</reference>
<feature type="non-terminal residue" evidence="7">
    <location>
        <position position="1"/>
    </location>
</feature>
<protein>
    <recommendedName>
        <fullName evidence="8">Phosphate transporter</fullName>
    </recommendedName>
</protein>
<name>X1H6L0_9ZZZZ</name>
<dbReference type="Pfam" id="PF01384">
    <property type="entry name" value="PHO4"/>
    <property type="match status" value="1"/>
</dbReference>
<dbReference type="PANTHER" id="PTHR11101:SF80">
    <property type="entry name" value="PHOSPHATE TRANSPORTER"/>
    <property type="match status" value="1"/>
</dbReference>
<comment type="caution">
    <text evidence="7">The sequence shown here is derived from an EMBL/GenBank/DDBJ whole genome shotgun (WGS) entry which is preliminary data.</text>
</comment>
<evidence type="ECO:0000256" key="5">
    <source>
        <dbReference type="ARBA" id="ARBA00023136"/>
    </source>
</evidence>
<gene>
    <name evidence="7" type="ORF">S03H2_50406</name>
</gene>
<evidence type="ECO:0000256" key="3">
    <source>
        <dbReference type="ARBA" id="ARBA00022692"/>
    </source>
</evidence>
<evidence type="ECO:0000256" key="2">
    <source>
        <dbReference type="ARBA" id="ARBA00022448"/>
    </source>
</evidence>
<dbReference type="GO" id="GO:0035435">
    <property type="term" value="P:phosphate ion transmembrane transport"/>
    <property type="evidence" value="ECO:0007669"/>
    <property type="project" value="TreeGrafter"/>
</dbReference>
<proteinExistence type="predicted"/>
<feature type="transmembrane region" description="Helical" evidence="6">
    <location>
        <begin position="37"/>
        <end position="57"/>
    </location>
</feature>
<accession>X1H6L0</accession>